<evidence type="ECO:0000256" key="2">
    <source>
        <dbReference type="ARBA" id="ARBA00023315"/>
    </source>
</evidence>
<evidence type="ECO:0000313" key="5">
    <source>
        <dbReference type="Proteomes" id="UP000244523"/>
    </source>
</evidence>
<dbReference type="PROSITE" id="PS51186">
    <property type="entry name" value="GNAT"/>
    <property type="match status" value="1"/>
</dbReference>
<evidence type="ECO:0000256" key="1">
    <source>
        <dbReference type="ARBA" id="ARBA00022679"/>
    </source>
</evidence>
<comment type="caution">
    <text evidence="4">The sequence shown here is derived from an EMBL/GenBank/DDBJ whole genome shotgun (WGS) entry which is preliminary data.</text>
</comment>
<sequence>MDSDNVKIEVITDLAAAPGWIDMKREYLNYAVAKHKEVTGQTVDAEDQLRQTVEHIDEFLGPKGRFIVARTAENELLGMVLLFRLANGKGEIKRLYVHPKARRKGLAKRLMEKLELEAKQMGCSALYLDTSAGLKEAIAFYRSLGFDDAPFDPTSVQSPEIAKYLVIMEKAL</sequence>
<dbReference type="InterPro" id="IPR016181">
    <property type="entry name" value="Acyl_CoA_acyltransferase"/>
</dbReference>
<dbReference type="SUPFAM" id="SSF55729">
    <property type="entry name" value="Acyl-CoA N-acyltransferases (Nat)"/>
    <property type="match status" value="1"/>
</dbReference>
<keyword evidence="5" id="KW-1185">Reference proteome</keyword>
<dbReference type="Pfam" id="PF00583">
    <property type="entry name" value="Acetyltransf_1"/>
    <property type="match status" value="1"/>
</dbReference>
<dbReference type="PANTHER" id="PTHR43877:SF2">
    <property type="entry name" value="AMINOALKYLPHOSPHONATE N-ACETYLTRANSFERASE-RELATED"/>
    <property type="match status" value="1"/>
</dbReference>
<protein>
    <submittedName>
        <fullName evidence="4">Acetyltransferase (GNAT) family protein</fullName>
    </submittedName>
</protein>
<dbReference type="AlphaFoldDB" id="A0A2T6KAQ6"/>
<name>A0A2T6KAQ6_9RHOB</name>
<proteinExistence type="predicted"/>
<dbReference type="InterPro" id="IPR000182">
    <property type="entry name" value="GNAT_dom"/>
</dbReference>
<dbReference type="GO" id="GO:0016747">
    <property type="term" value="F:acyltransferase activity, transferring groups other than amino-acyl groups"/>
    <property type="evidence" value="ECO:0007669"/>
    <property type="project" value="InterPro"/>
</dbReference>
<dbReference type="Proteomes" id="UP000244523">
    <property type="component" value="Unassembled WGS sequence"/>
</dbReference>
<dbReference type="InterPro" id="IPR050832">
    <property type="entry name" value="Bact_Acetyltransf"/>
</dbReference>
<dbReference type="RefSeq" id="WP_108387658.1">
    <property type="nucleotide sequence ID" value="NZ_QBUD01000012.1"/>
</dbReference>
<dbReference type="OrthoDB" id="2436196at2"/>
<evidence type="ECO:0000259" key="3">
    <source>
        <dbReference type="PROSITE" id="PS51186"/>
    </source>
</evidence>
<keyword evidence="1 4" id="KW-0808">Transferase</keyword>
<keyword evidence="2" id="KW-0012">Acyltransferase</keyword>
<dbReference type="Gene3D" id="3.40.630.30">
    <property type="match status" value="1"/>
</dbReference>
<dbReference type="CDD" id="cd04301">
    <property type="entry name" value="NAT_SF"/>
    <property type="match status" value="1"/>
</dbReference>
<organism evidence="4 5">
    <name type="scientific">Yoonia sediminilitoris</name>
    <dbReference type="NCBI Taxonomy" id="1286148"/>
    <lineage>
        <taxon>Bacteria</taxon>
        <taxon>Pseudomonadati</taxon>
        <taxon>Pseudomonadota</taxon>
        <taxon>Alphaproteobacteria</taxon>
        <taxon>Rhodobacterales</taxon>
        <taxon>Paracoccaceae</taxon>
        <taxon>Yoonia</taxon>
    </lineage>
</organism>
<dbReference type="PANTHER" id="PTHR43877">
    <property type="entry name" value="AMINOALKYLPHOSPHONATE N-ACETYLTRANSFERASE-RELATED-RELATED"/>
    <property type="match status" value="1"/>
</dbReference>
<dbReference type="EMBL" id="QBUD01000012">
    <property type="protein sequence ID" value="PUB11872.1"/>
    <property type="molecule type" value="Genomic_DNA"/>
</dbReference>
<feature type="domain" description="N-acetyltransferase" evidence="3">
    <location>
        <begin position="6"/>
        <end position="172"/>
    </location>
</feature>
<evidence type="ECO:0000313" key="4">
    <source>
        <dbReference type="EMBL" id="PUB11872.1"/>
    </source>
</evidence>
<accession>A0A2T6KAQ6</accession>
<reference evidence="4 5" key="1">
    <citation type="submission" date="2018-04" db="EMBL/GenBank/DDBJ databases">
        <title>Genomic Encyclopedia of Archaeal and Bacterial Type Strains, Phase II (KMG-II): from individual species to whole genera.</title>
        <authorList>
            <person name="Goeker M."/>
        </authorList>
    </citation>
    <scope>NUCLEOTIDE SEQUENCE [LARGE SCALE GENOMIC DNA]</scope>
    <source>
        <strain evidence="4 5">DSM 29955</strain>
    </source>
</reference>
<gene>
    <name evidence="4" type="ORF">C8N45_112115</name>
</gene>